<dbReference type="SMART" id="SM00331">
    <property type="entry name" value="PP2C_SIG"/>
    <property type="match status" value="1"/>
</dbReference>
<feature type="region of interest" description="Disordered" evidence="2">
    <location>
        <begin position="696"/>
        <end position="716"/>
    </location>
</feature>
<dbReference type="Pfam" id="PF00672">
    <property type="entry name" value="HAMP"/>
    <property type="match status" value="1"/>
</dbReference>
<organism evidence="5 6">
    <name type="scientific">Halomonas litopenaei</name>
    <dbReference type="NCBI Taxonomy" id="2109328"/>
    <lineage>
        <taxon>Bacteria</taxon>
        <taxon>Pseudomonadati</taxon>
        <taxon>Pseudomonadota</taxon>
        <taxon>Gammaproteobacteria</taxon>
        <taxon>Oceanospirillales</taxon>
        <taxon>Halomonadaceae</taxon>
        <taxon>Halomonas</taxon>
    </lineage>
</organism>
<dbReference type="PANTHER" id="PTHR43156:SF9">
    <property type="entry name" value="HAMP DOMAIN-CONTAINING PROTEIN"/>
    <property type="match status" value="1"/>
</dbReference>
<evidence type="ECO:0000256" key="2">
    <source>
        <dbReference type="SAM" id="MobiDB-lite"/>
    </source>
</evidence>
<evidence type="ECO:0000256" key="1">
    <source>
        <dbReference type="ARBA" id="ARBA00022801"/>
    </source>
</evidence>
<dbReference type="Gene3D" id="3.60.40.10">
    <property type="entry name" value="PPM-type phosphatase domain"/>
    <property type="match status" value="1"/>
</dbReference>
<accession>A0ABX5IUK0</accession>
<keyword evidence="1" id="KW-0378">Hydrolase</keyword>
<feature type="domain" description="HAMP" evidence="4">
    <location>
        <begin position="361"/>
        <end position="413"/>
    </location>
</feature>
<keyword evidence="5" id="KW-0808">Transferase</keyword>
<dbReference type="InterPro" id="IPR001932">
    <property type="entry name" value="PPM-type_phosphatase-like_dom"/>
</dbReference>
<dbReference type="InterPro" id="IPR052016">
    <property type="entry name" value="Bact_Sigma-Reg"/>
</dbReference>
<dbReference type="GO" id="GO:0016301">
    <property type="term" value="F:kinase activity"/>
    <property type="evidence" value="ECO:0007669"/>
    <property type="project" value="UniProtKB-KW"/>
</dbReference>
<sequence length="716" mass="79727">MMRRYAYSYSEGDARLSTPVDSRQGGIMSRHLGLGVKSLLIPLLSFLVALVPVLWIGSHALQDVERHFGQRFAEQYSQLHTQRMLTPLSTELALARRFGDLTVTREWLSDIDNEERKARFFAESEGFRQQFDGDDYFVVHHDSRQFYFNDGKMSPSRAPRNQLSRSDSEDSWYFRMMDSGAPTRVQVAYSPALDITRVWINVRVDGENGPLGMVGGGLNFNRLLASSFDDQPLGVASFLLGREGRVLAMAEDGELQATDLSQVDEGGGVLDAAVEDPEALAEMLASARESGGEVETRTLEWSGEERVVAVSYMPELDWWLVSAVDPYAATLLEKRWLWPLMFALVASLGVVLLVVVIALRRLIVNPMRRLSQSAQALAQGRYDTRLDSDRGDEIGDLSRDFQRMADQVQAHTEELEERIRQRTMDLTLANRQMSEAKRQIDDSLDCARVLQQAILPSRDMQRCAGLRHGVLWSPKDTVGGDIFVFRDFGHDRGYLLGVIDCAGHGVPGALMTMLARAAFDNSVNQVGPENPAGILEEMDRRIRRTLEADSEAHGVTPHMDAGLVWVGADQQQLTFSGAKLDLYATDGQRLEVLAGGRRALAFKRRGEFTNQTLALVPGWSCTLCSDGFLDQAGGEHGFGFGRRRFEAMLLEHAELDPRAQVAAFLDALACFQGEAHQRDDITLLCFQPAVEDEQDGTASATSNIHHGHDEEVPWTS</sequence>
<evidence type="ECO:0000259" key="4">
    <source>
        <dbReference type="PROSITE" id="PS50885"/>
    </source>
</evidence>
<dbReference type="CDD" id="cd06225">
    <property type="entry name" value="HAMP"/>
    <property type="match status" value="1"/>
</dbReference>
<dbReference type="CDD" id="cd18774">
    <property type="entry name" value="PDC2_HK_sensor"/>
    <property type="match status" value="1"/>
</dbReference>
<keyword evidence="6" id="KW-1185">Reference proteome</keyword>
<evidence type="ECO:0000256" key="3">
    <source>
        <dbReference type="SAM" id="Phobius"/>
    </source>
</evidence>
<dbReference type="SMART" id="SM00304">
    <property type="entry name" value="HAMP"/>
    <property type="match status" value="1"/>
</dbReference>
<keyword evidence="5" id="KW-0418">Kinase</keyword>
<dbReference type="SUPFAM" id="SSF158472">
    <property type="entry name" value="HAMP domain-like"/>
    <property type="match status" value="1"/>
</dbReference>
<comment type="caution">
    <text evidence="5">The sequence shown here is derived from an EMBL/GenBank/DDBJ whole genome shotgun (WGS) entry which is preliminary data.</text>
</comment>
<dbReference type="Pfam" id="PF07228">
    <property type="entry name" value="SpoIIE"/>
    <property type="match status" value="1"/>
</dbReference>
<feature type="transmembrane region" description="Helical" evidence="3">
    <location>
        <begin position="336"/>
        <end position="359"/>
    </location>
</feature>
<keyword evidence="3" id="KW-1133">Transmembrane helix</keyword>
<evidence type="ECO:0000313" key="6">
    <source>
        <dbReference type="Proteomes" id="UP000241895"/>
    </source>
</evidence>
<evidence type="ECO:0000313" key="5">
    <source>
        <dbReference type="EMBL" id="PTL94232.1"/>
    </source>
</evidence>
<keyword evidence="3" id="KW-0812">Transmembrane</keyword>
<feature type="compositionally biased region" description="Basic and acidic residues" evidence="2">
    <location>
        <begin position="706"/>
        <end position="716"/>
    </location>
</feature>
<keyword evidence="3" id="KW-0472">Membrane</keyword>
<reference evidence="5 6" key="1">
    <citation type="submission" date="2018-03" db="EMBL/GenBank/DDBJ databases">
        <authorList>
            <person name="Zhou J."/>
            <person name="Li X."/>
            <person name="Xue M."/>
            <person name="Yin J."/>
        </authorList>
    </citation>
    <scope>NUCLEOTIDE SEQUENCE [LARGE SCALE GENOMIC DNA]</scope>
    <source>
        <strain evidence="5 6">SYSU ZJ2214</strain>
    </source>
</reference>
<gene>
    <name evidence="5" type="ORF">C6W88_12080</name>
</gene>
<dbReference type="InterPro" id="IPR036457">
    <property type="entry name" value="PPM-type-like_dom_sf"/>
</dbReference>
<feature type="transmembrane region" description="Helical" evidence="3">
    <location>
        <begin position="38"/>
        <end position="57"/>
    </location>
</feature>
<dbReference type="Proteomes" id="UP000241895">
    <property type="component" value="Unassembled WGS sequence"/>
</dbReference>
<dbReference type="EMBL" id="PXNS01000006">
    <property type="protein sequence ID" value="PTL94232.1"/>
    <property type="molecule type" value="Genomic_DNA"/>
</dbReference>
<dbReference type="InterPro" id="IPR003660">
    <property type="entry name" value="HAMP_dom"/>
</dbReference>
<name>A0ABX5IUK0_9GAMM</name>
<dbReference type="PROSITE" id="PS50885">
    <property type="entry name" value="HAMP"/>
    <property type="match status" value="1"/>
</dbReference>
<proteinExistence type="predicted"/>
<dbReference type="PANTHER" id="PTHR43156">
    <property type="entry name" value="STAGE II SPORULATION PROTEIN E-RELATED"/>
    <property type="match status" value="1"/>
</dbReference>
<dbReference type="Gene3D" id="6.10.340.10">
    <property type="match status" value="1"/>
</dbReference>
<dbReference type="NCBIfam" id="NF038263">
    <property type="entry name" value="prot_phos_SiaA"/>
    <property type="match status" value="1"/>
</dbReference>
<protein>
    <submittedName>
        <fullName evidence="5">Histidine kinase</fullName>
    </submittedName>
</protein>